<dbReference type="GO" id="GO:0003723">
    <property type="term" value="F:RNA binding"/>
    <property type="evidence" value="ECO:0007669"/>
    <property type="project" value="TreeGrafter"/>
</dbReference>
<evidence type="ECO:0000313" key="8">
    <source>
        <dbReference type="EMBL" id="BDC16251.1"/>
    </source>
</evidence>
<feature type="transmembrane region" description="Helical" evidence="6">
    <location>
        <begin position="410"/>
        <end position="426"/>
    </location>
</feature>
<dbReference type="SUPFAM" id="SSF52540">
    <property type="entry name" value="P-loop containing nucleoside triphosphate hydrolases"/>
    <property type="match status" value="1"/>
</dbReference>
<sequence>MNNLSRACVVLLNCTLVCGLGLACFQEWISLDDQDLKLRGQLNSLFLAILWIRYMLESDVHIRHFNWDFFWALHWTGWFRATVVLLLLYWKEIDAIKCSLYVTALFTLGWLGYKLWTPRNYAYRGNVLLCGAHFHPKGIKVPECNGHVWVLQNHVSFKDSIPVIAGWLSMGREISCCGVVSFAFAVSIKILGGYKAPVTMSRQVDQLITPLCNDVWVDVHTHLLEAIVNTMQAVATVGHVVWCFLANYNTHMQASMGRTVIGSVYKFGKKLRDLWGVVPALATLINSEEMLTNHMTRMGLSLEPVGIMSSWVTHMAHFMPVVYFVERADAVVIGHVLFIMKQGRLGSSLADVFNRLFNLPRHVAPWILNEKEYGSYIYYVRRLAFDLNIYVYTLELLLGVVWWFSGSVSGLVWGVTFIMILEYTGWKADSQILDVTSVLRNRVCTIVDSWKVTPGEIELVAALVQDEGALTEVPQVQEMNLYRVGIVRYGSAGDHNPLIYIGNYLRTLGIEVEELPVSSPADGIKDLHQLEFGNIAASFKQVRRLCNKTVSSAQRNGLTICPIFAQAKVPHAIHVAYTDHRAMFAANVDVPSLDIWSHLIALRMLPLTHFSSTAGSWPYSPNGRDVVTYLGRKRPSVGDYVKAFRIWLGSGLFLSRFKVCRTDELWDLTCARFCKDVPHDCLLSVKRILGFKTHLVATGSAGVVDRSGIPQGADYHVSVAPGMIPSGAYVEANKSHLEVMRNYSDVWTHGGAGTLKSGIACGAKVHSLSTLIDRNIRGGGGVLHAALLKSNHSSILSTFLSNSPLFGLYVLGSSTLRQGPAEACYHLLTILAEFPCILIMKAAMIGCMYLALSRKALHWIFVSMLSPNMGMLFMFSASAKPFLIRFFAHVANVLLAQWFIWPVMMFSTGFDWYDTTWLLFGVQAISLMKNFFISFDSRLIEAIVGVVCRPPDESYDRNAVTLYLETTWGIFKHSYLRVGNKLIDSEVSRADMHGNPHEKGLKTMIRTVTRDWNEARIDTTKTNVVMIPLEPDEFVFEDLELNVDKDYGVELNCLSITFLILLRQRKDACAVVLARLLYEICKASPLLAIVSFLRLITTWGLDLTRISLNFPHFGSESRKKALIAKHKNQTLTRNEIRELLDQKIVPVSKGRVRTVEEYSTWKEMEKPVQQHHSFYIGTLRSKIEAEKKQQKVTVKDIVEERTSTKAAVKKKTPKKASTSQPSGRISKADKEDTSDGKRKIDEDKQRKRTENKEKKERERAKNAGKRDRQKKSDREEDYRQAQADESQTLADESDIPVNTKPDGKKIAIEILSHGVLNKAEFEAVLPYLNDVGAPLRVTELKTEKFGRGNTFDHVTVKSYHGFIMKGTDCPKLWRTAMRNEKGVQQARRIIYHGLRLFKCPTCNTPSGWQTKLIADKVKQTDAFGNKVHKFNKCCYVLPSAKSSYTKDPSHEPINIRKQNLTYLDVVVAEGALTDAQLIMRGYSALINRPVQLYLQSGDILLPITTKEPIEFEADLDEVKMVLKVQDLAQDATRLKFYAIKTLNLFPNVVEVVKEDYRPAKKIVLEPNIDERKVLDPVRETWTDTIARWLAQFNPELHNSARWASAFAIRSRVWHQLWTWFERAFTYPLSLMMLTLEWCQTVVELMSAGRKRTKPGIPAGTGFESYRSDPRSSMQYTLHPNPVAPHIIIPSNLGEDEPLVQAPIYYENKSWEYEDIRNHELERIGQSLALATNPMHVRTDYRRRVNRMPYIDDYITWRQNFAIQDLSAMQGTNSAVYASPEVKLESLQRYAKKPRVHELDREDMMEYVRATREHMPELYNGFQLLSIKSALKTLKPKVAPGYGWEGAADNITGKMRIRKRHDIFKDKELLKQVTELARQDLESQHLKPMIHTSFPKDYKDFIQKLELNPLKIRTVVAPSLVELIADKAVFHTIDQVLKYSWRESDYAIGMPFLGQAINLKLAQMPPACQRFVLDFTEFDATHPDVTASLIGELYGPGFNSLTIEEQEIVARQIEARWLRYQSGGYIEEMEDGFTVPHIRGSTTGSVQVTRTNVEVARYVIFNALKRIAELSYDELYKRTDRLLLGDDGMLQLRDFTVDPELFSKVMNLASGIKVKIEHHSVGVGGTQNASWHGAKFLSHYIFASSAFSEELEMAGLDTSSPVFPRWVIQYDPQRAAMRQTVEIRRLTDYQLYDNAISYMQKSLHNEGLYRLARAGAEKLAVKLSKTERGRRFLAKRPIKSYHELMIAFYTKVSPLLQYRQRPDTWHAAFARGINTSYRFMAGFSTAMRYISVNHLGSPRTGVGAKGFFKTGAYIVEGYAFAMAQKENLNVPYNRYNHFLQQNAFASTTFPKEGYDYWKSCGAQDRWDWFHNARMQWTYGIFMCFRALWNFLVSKSRMMALISIGYYIIAGSPRDWWGIISTVGVLGYAQSSPFLSALIPKDPYRLSKNISVLIVGLLPPPIFVISVPQIVFQKLADVLEAIAHICSRRSLIMSAEEDAKDVTDDPTWDRVFHNAILPALAAKSIAVVHAPTGTGKSAVLGNLLRTQYDQVVYVEARVSVASGMKGFRFIQRGIPFPFDAGKFTCTAAHLLQKKKTSSYGSTTKRVYVWDEYDEGDPASCLLFHELQSEGYKILLLSATRNDRIIQDMQVPGNFIIDVPIAPPYAITPMPPVRSGSLLEQISESLYKYDGRILVILTTVKQCSDLLEELEALDIEAAMFARGTVVPATRVIVATQIAEKGITLPGVKVVIDCGEMMRNNRGQLTLMRSDLNTSQQRRGRTGRTCSGYYICMKPPCDLDVVQYPDISLFFENPMFFCTRMLLEESFEAPLTNDDALALTAFVSIRISVLPAHWQSNEIARLLGMILLRCNDKTKLDMTFKSVLLQRPEPGVEDLAEAHDKAVEIIMAQGIEVAMHHFHLLVSRKPLVCSRHKSIVNFSTAFLQNGLIHFDLPRPPILDIRHANVVIYQPGEPVPDIFKMPPGSSFRRFDYFIEEEGVVEHQNDEFWALTKCDHDGLVTPITRLELREWVKTFCGSYYQPERSTLVGATEICKIVCEKNNTAVALYYLKDKNFSYRTSWRPKGTHMRFSHIVYTGEKALRYAETGVSRYIKWSGKRQVALHKVKETLGPSRTPLVESRPSSESTRAPSRVASTEFLGPRRRTNTQAFGREPPSWPRPKIHGLANVSGNDCAINTVIQGLVAFSEVENVRYTVFDASRLTEKGTNINTAFLKAHTHYTMDLPIDRGEIRDALAASGMDRRVDGQLDICDLVKAALSFTGYYEPDITFPRDWMDAEHNLMWTEAYFHLQEHAIMEMHSYVLYNMADHANGFTIKGQVGLISTLEVDGMTGEDILNLPVNEVVGGMLINCPNVITIFYEVTQMNAVGTELFHLQRELDFPVWTPNGKKLIRYRLFWFGLHNVNHETSYLRTAPDDDVYTRVNDSIVDTIRGLDAAYPGVTRCAMYLRTEKQFDNLTLPSRDAELDDFLATLGEARGTSEDIWCEQIDEPVQPVIFERVNIERLTTAKIYKSEGDCCWKGVKDLICSTTFNNTNEKEVHLNIPRAESVAGDDLLSEAMIVGLRRALECVALEEAIKCQIIFVFLQRSSEDSYSMELVHPVHTQSDSICRDKPTFFIGVYSKHCVLLAPTPYENACIVEMPYVIWTPLRNGKILSIAKLELEPDNDIEDTRVLWPIGLTGANTIRYKPKETYGRDDLFQDIRARMSTMNSVAFNNIVSKPNKDLKDYVCDVKEPGHTPDGCKECRMLYTLAIVKDECIMVISGDSRKKTGRVYNPHSKNLRFYLQSQCDDVCIMEYTEVNAAFGSLYPDNVL</sequence>
<feature type="transmembrane region" description="Helical" evidence="6">
    <location>
        <begin position="2448"/>
        <end position="2470"/>
    </location>
</feature>
<proteinExistence type="predicted"/>
<reference evidence="8" key="1">
    <citation type="submission" date="2021-09" db="EMBL/GenBank/DDBJ databases">
        <title>RNA virosphere in a marine zooplankton community in the subtropical western North Pacific.</title>
        <authorList>
            <person name="Hirai J."/>
            <person name="Urayama S."/>
            <person name="Takaki Y."/>
            <person name="Hirai M."/>
            <person name="Nagasaki K."/>
            <person name="Nunoura T."/>
        </authorList>
    </citation>
    <scope>NUCLEOTIDE SEQUENCE</scope>
    <source>
        <strain evidence="8">2021-JH14</strain>
    </source>
</reference>
<keyword evidence="1" id="KW-0547">Nucleotide-binding</keyword>
<dbReference type="SUPFAM" id="SSF56672">
    <property type="entry name" value="DNA/RNA polymerases"/>
    <property type="match status" value="1"/>
</dbReference>
<keyword evidence="6" id="KW-0812">Transmembrane</keyword>
<keyword evidence="2" id="KW-0378">Hydrolase</keyword>
<feature type="transmembrane region" description="Helical" evidence="6">
    <location>
        <begin position="2414"/>
        <end position="2436"/>
    </location>
</feature>
<feature type="region of interest" description="Disordered" evidence="5">
    <location>
        <begin position="1204"/>
        <end position="1300"/>
    </location>
</feature>
<dbReference type="GO" id="GO:0005524">
    <property type="term" value="F:ATP binding"/>
    <property type="evidence" value="ECO:0007669"/>
    <property type="project" value="UniProtKB-KW"/>
</dbReference>
<evidence type="ECO:0000256" key="3">
    <source>
        <dbReference type="ARBA" id="ARBA00022806"/>
    </source>
</evidence>
<dbReference type="InterPro" id="IPR027417">
    <property type="entry name" value="P-loop_NTPase"/>
</dbReference>
<dbReference type="InterPro" id="IPR043502">
    <property type="entry name" value="DNA/RNA_pol_sf"/>
</dbReference>
<dbReference type="EMBL" id="LC651648">
    <property type="protein sequence ID" value="BDC16251.1"/>
    <property type="molecule type" value="Genomic_RNA"/>
</dbReference>
<dbReference type="InterPro" id="IPR001650">
    <property type="entry name" value="Helicase_C-like"/>
</dbReference>
<dbReference type="Pfam" id="PF00271">
    <property type="entry name" value="Helicase_C"/>
    <property type="match status" value="1"/>
</dbReference>
<dbReference type="Gene3D" id="3.40.50.300">
    <property type="entry name" value="P-loop containing nucleotide triphosphate hydrolases"/>
    <property type="match status" value="1"/>
</dbReference>
<feature type="domain" description="Helicase C-terminal" evidence="7">
    <location>
        <begin position="2698"/>
        <end position="2782"/>
    </location>
</feature>
<dbReference type="PROSITE" id="PS51257">
    <property type="entry name" value="PROKAR_LIPOPROTEIN"/>
    <property type="match status" value="1"/>
</dbReference>
<feature type="compositionally biased region" description="Basic and acidic residues" evidence="5">
    <location>
        <begin position="1226"/>
        <end position="1279"/>
    </location>
</feature>
<evidence type="ECO:0000256" key="1">
    <source>
        <dbReference type="ARBA" id="ARBA00022741"/>
    </source>
</evidence>
<name>A0A8J9SNI5_9ZZZZ</name>
<feature type="region of interest" description="Disordered" evidence="5">
    <location>
        <begin position="3125"/>
        <end position="3147"/>
    </location>
</feature>
<accession>A0A8J9SNI5</accession>
<evidence type="ECO:0000256" key="2">
    <source>
        <dbReference type="ARBA" id="ARBA00022801"/>
    </source>
</evidence>
<feature type="transmembrane region" description="Helical" evidence="6">
    <location>
        <begin position="882"/>
        <end position="900"/>
    </location>
</feature>
<feature type="transmembrane region" description="Helical" evidence="6">
    <location>
        <begin position="857"/>
        <end position="875"/>
    </location>
</feature>
<dbReference type="PANTHER" id="PTHR18934">
    <property type="entry name" value="ATP-DEPENDENT RNA HELICASE"/>
    <property type="match status" value="1"/>
</dbReference>
<dbReference type="GO" id="GO:0016787">
    <property type="term" value="F:hydrolase activity"/>
    <property type="evidence" value="ECO:0007669"/>
    <property type="project" value="UniProtKB-KW"/>
</dbReference>
<keyword evidence="6" id="KW-1133">Transmembrane helix</keyword>
<evidence type="ECO:0000256" key="5">
    <source>
        <dbReference type="SAM" id="MobiDB-lite"/>
    </source>
</evidence>
<keyword evidence="6" id="KW-0472">Membrane</keyword>
<protein>
    <submittedName>
        <fullName evidence="8">Polyprotein</fullName>
    </submittedName>
</protein>
<keyword evidence="4" id="KW-0067">ATP-binding</keyword>
<keyword evidence="3" id="KW-0347">Helicase</keyword>
<dbReference type="SMART" id="SM00490">
    <property type="entry name" value="HELICc"/>
    <property type="match status" value="1"/>
</dbReference>
<evidence type="ECO:0000259" key="7">
    <source>
        <dbReference type="SMART" id="SM00490"/>
    </source>
</evidence>
<evidence type="ECO:0000256" key="6">
    <source>
        <dbReference type="SAM" id="Phobius"/>
    </source>
</evidence>
<feature type="transmembrane region" description="Helical" evidence="6">
    <location>
        <begin position="68"/>
        <end position="90"/>
    </location>
</feature>
<feature type="transmembrane region" description="Helical" evidence="6">
    <location>
        <begin position="96"/>
        <end position="116"/>
    </location>
</feature>
<evidence type="ECO:0000256" key="4">
    <source>
        <dbReference type="ARBA" id="ARBA00022840"/>
    </source>
</evidence>
<dbReference type="GO" id="GO:0004386">
    <property type="term" value="F:helicase activity"/>
    <property type="evidence" value="ECO:0007669"/>
    <property type="project" value="UniProtKB-KW"/>
</dbReference>
<dbReference type="PANTHER" id="PTHR18934:SF99">
    <property type="entry name" value="ATP-DEPENDENT RNA HELICASE DHX37-RELATED"/>
    <property type="match status" value="1"/>
</dbReference>
<organism evidence="8">
    <name type="scientific">viral metagenome</name>
    <dbReference type="NCBI Taxonomy" id="1070528"/>
    <lineage>
        <taxon>unclassified sequences</taxon>
        <taxon>metagenomes</taxon>
        <taxon>organismal metagenomes</taxon>
    </lineage>
</organism>
<feature type="transmembrane region" description="Helical" evidence="6">
    <location>
        <begin position="827"/>
        <end position="851"/>
    </location>
</feature>